<accession>A0A7Y9XB98</accession>
<comment type="caution">
    <text evidence="2">The sequence shown here is derived from an EMBL/GenBank/DDBJ whole genome shotgun (WGS) entry which is preliminary data.</text>
</comment>
<protein>
    <recommendedName>
        <fullName evidence="1">ScoMcrA-like N-terminal head domain-containing protein</fullName>
    </recommendedName>
</protein>
<feature type="domain" description="ScoMcrA-like N-terminal head" evidence="1">
    <location>
        <begin position="5"/>
        <end position="89"/>
    </location>
</feature>
<evidence type="ECO:0000259" key="1">
    <source>
        <dbReference type="Pfam" id="PF26345"/>
    </source>
</evidence>
<dbReference type="RefSeq" id="WP_179809967.1">
    <property type="nucleotide sequence ID" value="NZ_JACCHL010000001.1"/>
</dbReference>
<dbReference type="Proteomes" id="UP000584931">
    <property type="component" value="Unassembled WGS sequence"/>
</dbReference>
<dbReference type="AlphaFoldDB" id="A0A7Y9XB98"/>
<sequence length="95" mass="10474">MSLADITRDAVLKTITEYDELGQETFLATYGFKPARFYALLHEGRQYDSKAVCGVAHKHVNGDVLRSSDFSGGDATVGRKLHSLGFVVRSPRDPD</sequence>
<evidence type="ECO:0000313" key="3">
    <source>
        <dbReference type="Proteomes" id="UP000584931"/>
    </source>
</evidence>
<dbReference type="EMBL" id="JACCHL010000001">
    <property type="protein sequence ID" value="NYH52611.1"/>
    <property type="molecule type" value="Genomic_DNA"/>
</dbReference>
<dbReference type="Pfam" id="PF26345">
    <property type="entry name" value="ScoMcrA_N"/>
    <property type="match status" value="1"/>
</dbReference>
<name>A0A7Y9XB98_9ACTN</name>
<evidence type="ECO:0000313" key="2">
    <source>
        <dbReference type="EMBL" id="NYH52611.1"/>
    </source>
</evidence>
<reference evidence="2 3" key="1">
    <citation type="submission" date="2020-07" db="EMBL/GenBank/DDBJ databases">
        <title>Sequencing the genomes of 1000 actinobacteria strains.</title>
        <authorList>
            <person name="Klenk H.-P."/>
        </authorList>
    </citation>
    <scope>NUCLEOTIDE SEQUENCE [LARGE SCALE GENOMIC DNA]</scope>
    <source>
        <strain evidence="2 3">DSM 45278</strain>
    </source>
</reference>
<gene>
    <name evidence="2" type="ORF">HNR06_002200</name>
</gene>
<organism evidence="2 3">
    <name type="scientific">Nocardiopsis sinuspersici</name>
    <dbReference type="NCBI Taxonomy" id="501010"/>
    <lineage>
        <taxon>Bacteria</taxon>
        <taxon>Bacillati</taxon>
        <taxon>Actinomycetota</taxon>
        <taxon>Actinomycetes</taxon>
        <taxon>Streptosporangiales</taxon>
        <taxon>Nocardiopsidaceae</taxon>
        <taxon>Nocardiopsis</taxon>
    </lineage>
</organism>
<dbReference type="InterPro" id="IPR058807">
    <property type="entry name" value="ScoMcrA_N"/>
</dbReference>
<proteinExistence type="predicted"/>